<dbReference type="Pfam" id="PF03732">
    <property type="entry name" value="Retrotrans_gag"/>
    <property type="match status" value="1"/>
</dbReference>
<sequence>MKHAESTMQQTSDGADMKMQHAAGTMQQTGTTKLMKSTNAAAKRFNPYRLDHGDNPSISLVSDLLTTDNYTIWSRAMCRALRAKNKLGFINGSLLKPKDPADPLLDAWERCNDLVVSWIQNSISQNLKSSIALVDYAKQIWEELKDIFTHENGPRIFQLKKALVALQQDQDSVSTYYGKLKSL</sequence>
<feature type="domain" description="Retrotransposon Copia-like N-terminal" evidence="3">
    <location>
        <begin position="52"/>
        <end position="98"/>
    </location>
</feature>
<feature type="compositionally biased region" description="Polar residues" evidence="1">
    <location>
        <begin position="1"/>
        <end position="13"/>
    </location>
</feature>
<dbReference type="PANTHER" id="PTHR37610">
    <property type="entry name" value="CCHC-TYPE DOMAIN-CONTAINING PROTEIN"/>
    <property type="match status" value="1"/>
</dbReference>
<dbReference type="Pfam" id="PF14244">
    <property type="entry name" value="Retrotran_gag_3"/>
    <property type="match status" value="1"/>
</dbReference>
<dbReference type="PANTHER" id="PTHR37610:SF100">
    <property type="entry name" value="COPIA-LIKE POLYPROTEIN_RETROTRANSPOSON"/>
    <property type="match status" value="1"/>
</dbReference>
<dbReference type="Proteomes" id="UP000619265">
    <property type="component" value="Unassembled WGS sequence"/>
</dbReference>
<dbReference type="AlphaFoldDB" id="A0A834D806"/>
<feature type="region of interest" description="Disordered" evidence="1">
    <location>
        <begin position="1"/>
        <end position="32"/>
    </location>
</feature>
<evidence type="ECO:0000313" key="5">
    <source>
        <dbReference type="Proteomes" id="UP000619265"/>
    </source>
</evidence>
<protein>
    <recommendedName>
        <fullName evidence="6">Retrotransposon Copia-like N-terminal domain-containing protein</fullName>
    </recommendedName>
</protein>
<dbReference type="EMBL" id="LIHL02000002">
    <property type="protein sequence ID" value="KAF5477771.1"/>
    <property type="molecule type" value="Genomic_DNA"/>
</dbReference>
<evidence type="ECO:0000259" key="3">
    <source>
        <dbReference type="Pfam" id="PF14244"/>
    </source>
</evidence>
<evidence type="ECO:0008006" key="6">
    <source>
        <dbReference type="Google" id="ProtNLM"/>
    </source>
</evidence>
<gene>
    <name evidence="4" type="ORF">F2P56_004385</name>
</gene>
<evidence type="ECO:0000256" key="1">
    <source>
        <dbReference type="SAM" id="MobiDB-lite"/>
    </source>
</evidence>
<organism evidence="4 5">
    <name type="scientific">Juglans regia</name>
    <name type="common">English walnut</name>
    <dbReference type="NCBI Taxonomy" id="51240"/>
    <lineage>
        <taxon>Eukaryota</taxon>
        <taxon>Viridiplantae</taxon>
        <taxon>Streptophyta</taxon>
        <taxon>Embryophyta</taxon>
        <taxon>Tracheophyta</taxon>
        <taxon>Spermatophyta</taxon>
        <taxon>Magnoliopsida</taxon>
        <taxon>eudicotyledons</taxon>
        <taxon>Gunneridae</taxon>
        <taxon>Pentapetalae</taxon>
        <taxon>rosids</taxon>
        <taxon>fabids</taxon>
        <taxon>Fagales</taxon>
        <taxon>Juglandaceae</taxon>
        <taxon>Juglans</taxon>
    </lineage>
</organism>
<dbReference type="InterPro" id="IPR029472">
    <property type="entry name" value="Copia-like_N"/>
</dbReference>
<comment type="caution">
    <text evidence="4">The sequence shown here is derived from an EMBL/GenBank/DDBJ whole genome shotgun (WGS) entry which is preliminary data.</text>
</comment>
<dbReference type="Gramene" id="Jr02_12990_p1">
    <property type="protein sequence ID" value="cds.Jr02_12990_p1"/>
    <property type="gene ID" value="Jr02_12990"/>
</dbReference>
<dbReference type="InterPro" id="IPR005162">
    <property type="entry name" value="Retrotrans_gag_dom"/>
</dbReference>
<evidence type="ECO:0000313" key="4">
    <source>
        <dbReference type="EMBL" id="KAF5477771.1"/>
    </source>
</evidence>
<proteinExistence type="predicted"/>
<reference evidence="4" key="2">
    <citation type="submission" date="2020-03" db="EMBL/GenBank/DDBJ databases">
        <title>Walnut 2.0.</title>
        <authorList>
            <person name="Marrano A."/>
            <person name="Britton M."/>
            <person name="Zimin A.V."/>
            <person name="Zaini P.A."/>
            <person name="Workman R."/>
            <person name="Puiu D."/>
            <person name="Bianco L."/>
            <person name="Allen B.J."/>
            <person name="Troggio M."/>
            <person name="Leslie C.A."/>
            <person name="Timp W."/>
            <person name="Dendekar A."/>
            <person name="Salzberg S.L."/>
            <person name="Neale D.B."/>
        </authorList>
    </citation>
    <scope>NUCLEOTIDE SEQUENCE</scope>
    <source>
        <tissue evidence="4">Leaves</tissue>
    </source>
</reference>
<name>A0A834D806_JUGRE</name>
<evidence type="ECO:0000259" key="2">
    <source>
        <dbReference type="Pfam" id="PF03732"/>
    </source>
</evidence>
<feature type="domain" description="Retrotransposon gag" evidence="2">
    <location>
        <begin position="116"/>
        <end position="183"/>
    </location>
</feature>
<accession>A0A834D806</accession>
<reference evidence="4" key="1">
    <citation type="submission" date="2015-10" db="EMBL/GenBank/DDBJ databases">
        <authorList>
            <person name="Martinez-Garcia P.J."/>
            <person name="Crepeau M.W."/>
            <person name="Puiu D."/>
            <person name="Gonzalez-Ibeas D."/>
            <person name="Whalen J."/>
            <person name="Stevens K."/>
            <person name="Paul R."/>
            <person name="Butterfield T."/>
            <person name="Britton M."/>
            <person name="Reagan R."/>
            <person name="Chakraborty S."/>
            <person name="Walawage S.L."/>
            <person name="Vasquez-Gross H.A."/>
            <person name="Cardeno C."/>
            <person name="Famula R."/>
            <person name="Pratt K."/>
            <person name="Kuruganti S."/>
            <person name="Aradhya M.K."/>
            <person name="Leslie C.A."/>
            <person name="Dandekar A.M."/>
            <person name="Salzberg S.L."/>
            <person name="Wegrzyn J.L."/>
            <person name="Langley C.H."/>
            <person name="Neale D.B."/>
        </authorList>
    </citation>
    <scope>NUCLEOTIDE SEQUENCE</scope>
    <source>
        <tissue evidence="4">Leaves</tissue>
    </source>
</reference>